<dbReference type="AlphaFoldDB" id="A0A6J4NGY0"/>
<name>A0A6J4NGY0_9PSEU</name>
<reference evidence="2" key="1">
    <citation type="submission" date="2020-02" db="EMBL/GenBank/DDBJ databases">
        <authorList>
            <person name="Meier V. D."/>
        </authorList>
    </citation>
    <scope>NUCLEOTIDE SEQUENCE</scope>
    <source>
        <strain evidence="2">AVDCRST_MAG66</strain>
    </source>
</reference>
<feature type="region of interest" description="Disordered" evidence="1">
    <location>
        <begin position="1"/>
        <end position="129"/>
    </location>
</feature>
<evidence type="ECO:0000313" key="2">
    <source>
        <dbReference type="EMBL" id="CAA9384863.1"/>
    </source>
</evidence>
<gene>
    <name evidence="2" type="ORF">AVDCRST_MAG66-547</name>
</gene>
<feature type="compositionally biased region" description="Basic residues" evidence="1">
    <location>
        <begin position="1"/>
        <end position="10"/>
    </location>
</feature>
<proteinExistence type="predicted"/>
<feature type="non-terminal residue" evidence="2">
    <location>
        <position position="1"/>
    </location>
</feature>
<evidence type="ECO:0000256" key="1">
    <source>
        <dbReference type="SAM" id="MobiDB-lite"/>
    </source>
</evidence>
<sequence length="129" mass="13899">RRAVRRRPHPPVRGPGARPAPGVLRRDQRPRLRALGQRRLPGTGGAAARGAVAVRVRLHAGRDDPHRPHRRPARPPAARPRAVHQHPGPRPGAPGGAGRAGVLARQPPDERRAAADRAVRAELDPGRLL</sequence>
<protein>
    <submittedName>
        <fullName evidence="2">Uncharacterized protein</fullName>
    </submittedName>
</protein>
<accession>A0A6J4NGY0</accession>
<feature type="non-terminal residue" evidence="2">
    <location>
        <position position="129"/>
    </location>
</feature>
<organism evidence="2">
    <name type="scientific">uncultured Pseudonocardia sp</name>
    <dbReference type="NCBI Taxonomy" id="211455"/>
    <lineage>
        <taxon>Bacteria</taxon>
        <taxon>Bacillati</taxon>
        <taxon>Actinomycetota</taxon>
        <taxon>Actinomycetes</taxon>
        <taxon>Pseudonocardiales</taxon>
        <taxon>Pseudonocardiaceae</taxon>
        <taxon>Pseudonocardia</taxon>
        <taxon>environmental samples</taxon>
    </lineage>
</organism>
<feature type="compositionally biased region" description="Basic and acidic residues" evidence="1">
    <location>
        <begin position="107"/>
        <end position="129"/>
    </location>
</feature>
<feature type="compositionally biased region" description="Low complexity" evidence="1">
    <location>
        <begin position="14"/>
        <end position="23"/>
    </location>
</feature>
<dbReference type="EMBL" id="CADCUS010000078">
    <property type="protein sequence ID" value="CAA9384863.1"/>
    <property type="molecule type" value="Genomic_DNA"/>
</dbReference>